<dbReference type="PROSITE" id="PS50937">
    <property type="entry name" value="HTH_MERR_2"/>
    <property type="match status" value="1"/>
</dbReference>
<evidence type="ECO:0000313" key="4">
    <source>
        <dbReference type="Proteomes" id="UP001165079"/>
    </source>
</evidence>
<evidence type="ECO:0000313" key="3">
    <source>
        <dbReference type="EMBL" id="GLZ79123.1"/>
    </source>
</evidence>
<dbReference type="PANTHER" id="PTHR30204">
    <property type="entry name" value="REDOX-CYCLING DRUG-SENSING TRANSCRIPTIONAL ACTIVATOR SOXR"/>
    <property type="match status" value="1"/>
</dbReference>
<feature type="domain" description="HTH merR-type" evidence="2">
    <location>
        <begin position="6"/>
        <end position="75"/>
    </location>
</feature>
<dbReference type="Proteomes" id="UP001165079">
    <property type="component" value="Unassembled WGS sequence"/>
</dbReference>
<dbReference type="InterPro" id="IPR047057">
    <property type="entry name" value="MerR_fam"/>
</dbReference>
<keyword evidence="1" id="KW-0238">DNA-binding</keyword>
<keyword evidence="4" id="KW-1185">Reference proteome</keyword>
<protein>
    <submittedName>
        <fullName evidence="3">MerR family transcriptional regulator</fullName>
    </submittedName>
</protein>
<gene>
    <name evidence="3" type="ORF">Afil01_39300</name>
</gene>
<dbReference type="InterPro" id="IPR009061">
    <property type="entry name" value="DNA-bd_dom_put_sf"/>
</dbReference>
<comment type="caution">
    <text evidence="3">The sequence shown here is derived from an EMBL/GenBank/DDBJ whole genome shotgun (WGS) entry which is preliminary data.</text>
</comment>
<dbReference type="GO" id="GO:0003700">
    <property type="term" value="F:DNA-binding transcription factor activity"/>
    <property type="evidence" value="ECO:0007669"/>
    <property type="project" value="InterPro"/>
</dbReference>
<proteinExistence type="predicted"/>
<reference evidence="3" key="1">
    <citation type="submission" date="2023-03" db="EMBL/GenBank/DDBJ databases">
        <title>Actinorhabdospora filicis NBRC 111898.</title>
        <authorList>
            <person name="Ichikawa N."/>
            <person name="Sato H."/>
            <person name="Tonouchi N."/>
        </authorList>
    </citation>
    <scope>NUCLEOTIDE SEQUENCE</scope>
    <source>
        <strain evidence="3">NBRC 111898</strain>
    </source>
</reference>
<dbReference type="PRINTS" id="PR00040">
    <property type="entry name" value="HTHMERR"/>
</dbReference>
<evidence type="ECO:0000256" key="1">
    <source>
        <dbReference type="ARBA" id="ARBA00023125"/>
    </source>
</evidence>
<dbReference type="SUPFAM" id="SSF46955">
    <property type="entry name" value="Putative DNA-binding domain"/>
    <property type="match status" value="1"/>
</dbReference>
<sequence length="294" mass="31889">MSDTRPLTIGELARRAGVPVRTVRFWSDEGILPPAARSAGGYRLYGEDAVARLDLVRTLRDLGLDLALVRRVLAAQDTLPEVAAAHVRALDAEIRVLRTRRAVLASVARRGNSAEEMRVMHELAKLTAGERRRMIDDFVTATFEGVDGGHIAEGMRGLPDLPDEPTPEQVDAWIELGELIGDEDFRMRARQMAVAGAMGEREPLPVDNERILAEGGAALAAGVDPASPEGRAVAGRILTADLDDAARVRVADELALFTSAKVERYWALLGILAGRPPFPPRIPAFEWVIAALRG</sequence>
<organism evidence="3 4">
    <name type="scientific">Actinorhabdospora filicis</name>
    <dbReference type="NCBI Taxonomy" id="1785913"/>
    <lineage>
        <taxon>Bacteria</taxon>
        <taxon>Bacillati</taxon>
        <taxon>Actinomycetota</taxon>
        <taxon>Actinomycetes</taxon>
        <taxon>Micromonosporales</taxon>
        <taxon>Micromonosporaceae</taxon>
        <taxon>Actinorhabdospora</taxon>
    </lineage>
</organism>
<dbReference type="PANTHER" id="PTHR30204:SF93">
    <property type="entry name" value="HTH MERR-TYPE DOMAIN-CONTAINING PROTEIN"/>
    <property type="match status" value="1"/>
</dbReference>
<dbReference type="SMART" id="SM00422">
    <property type="entry name" value="HTH_MERR"/>
    <property type="match status" value="1"/>
</dbReference>
<dbReference type="Gene3D" id="1.10.1660.10">
    <property type="match status" value="1"/>
</dbReference>
<dbReference type="InterPro" id="IPR000551">
    <property type="entry name" value="MerR-type_HTH_dom"/>
</dbReference>
<dbReference type="AlphaFoldDB" id="A0A9W6SNC0"/>
<name>A0A9W6SNC0_9ACTN</name>
<dbReference type="EMBL" id="BSTX01000002">
    <property type="protein sequence ID" value="GLZ79123.1"/>
    <property type="molecule type" value="Genomic_DNA"/>
</dbReference>
<dbReference type="Pfam" id="PF13411">
    <property type="entry name" value="MerR_1"/>
    <property type="match status" value="1"/>
</dbReference>
<dbReference type="GO" id="GO:0003677">
    <property type="term" value="F:DNA binding"/>
    <property type="evidence" value="ECO:0007669"/>
    <property type="project" value="UniProtKB-KW"/>
</dbReference>
<evidence type="ECO:0000259" key="2">
    <source>
        <dbReference type="PROSITE" id="PS50937"/>
    </source>
</evidence>
<dbReference type="RefSeq" id="WP_285664247.1">
    <property type="nucleotide sequence ID" value="NZ_BSTX01000002.1"/>
</dbReference>
<accession>A0A9W6SNC0</accession>